<sequence>VLMISGVSGFLSVVYSSKDLLYKNQDECNVENGQFSINEV</sequence>
<reference evidence="1" key="1">
    <citation type="submission" date="2013-12" db="EMBL/GenBank/DDBJ databases">
        <title>A Varibaculum cambriense genome reconstructed from a premature infant gut community with otherwise low bacterial novelty that shifts toward anaerobic metabolism during the third week of life.</title>
        <authorList>
            <person name="Brown C.T."/>
            <person name="Sharon I."/>
            <person name="Thomas B.C."/>
            <person name="Castelle C.J."/>
            <person name="Morowitz M.J."/>
            <person name="Banfield J.F."/>
        </authorList>
    </citation>
    <scope>NUCLEOTIDE SEQUENCE</scope>
</reference>
<dbReference type="AlphaFoldDB" id="W1XRV5"/>
<feature type="non-terminal residue" evidence="1">
    <location>
        <position position="1"/>
    </location>
</feature>
<comment type="caution">
    <text evidence="1">The sequence shown here is derived from an EMBL/GenBank/DDBJ whole genome shotgun (WGS) entry which is preliminary data.</text>
</comment>
<evidence type="ECO:0000313" key="1">
    <source>
        <dbReference type="EMBL" id="ETJ33093.1"/>
    </source>
</evidence>
<protein>
    <submittedName>
        <fullName evidence="1">Uncharacterized protein</fullName>
    </submittedName>
</protein>
<proteinExistence type="predicted"/>
<organism evidence="1">
    <name type="scientific">human gut metagenome</name>
    <dbReference type="NCBI Taxonomy" id="408170"/>
    <lineage>
        <taxon>unclassified sequences</taxon>
        <taxon>metagenomes</taxon>
        <taxon>organismal metagenomes</taxon>
    </lineage>
</organism>
<dbReference type="EMBL" id="AZMM01012459">
    <property type="protein sequence ID" value="ETJ33093.1"/>
    <property type="molecule type" value="Genomic_DNA"/>
</dbReference>
<accession>W1XRV5</accession>
<gene>
    <name evidence="1" type="ORF">Q604_UNBC12459G0001</name>
</gene>
<name>W1XRV5_9ZZZZ</name>